<feature type="transmembrane region" description="Helical" evidence="6">
    <location>
        <begin position="421"/>
        <end position="443"/>
    </location>
</feature>
<evidence type="ECO:0000256" key="1">
    <source>
        <dbReference type="ARBA" id="ARBA00004141"/>
    </source>
</evidence>
<dbReference type="InterPro" id="IPR020846">
    <property type="entry name" value="MFS_dom"/>
</dbReference>
<evidence type="ECO:0000256" key="3">
    <source>
        <dbReference type="ARBA" id="ARBA00022989"/>
    </source>
</evidence>
<feature type="compositionally biased region" description="Basic and acidic residues" evidence="5">
    <location>
        <begin position="1"/>
        <end position="10"/>
    </location>
</feature>
<feature type="compositionally biased region" description="Basic and acidic residues" evidence="5">
    <location>
        <begin position="39"/>
        <end position="53"/>
    </location>
</feature>
<feature type="transmembrane region" description="Helical" evidence="6">
    <location>
        <begin position="314"/>
        <end position="333"/>
    </location>
</feature>
<dbReference type="Pfam" id="PF07690">
    <property type="entry name" value="MFS_1"/>
    <property type="match status" value="1"/>
</dbReference>
<evidence type="ECO:0000313" key="9">
    <source>
        <dbReference type="Proteomes" id="UP001562354"/>
    </source>
</evidence>
<keyword evidence="2 6" id="KW-0812">Transmembrane</keyword>
<keyword evidence="4 6" id="KW-0472">Membrane</keyword>
<dbReference type="PANTHER" id="PTHR23502:SF3">
    <property type="entry name" value="MAJOR FACILITATOR SUPERFAMILY (MFS) PROFILE DOMAIN-CONTAINING PROTEIN-RELATED"/>
    <property type="match status" value="1"/>
</dbReference>
<dbReference type="GeneID" id="95978568"/>
<feature type="transmembrane region" description="Helical" evidence="6">
    <location>
        <begin position="455"/>
        <end position="477"/>
    </location>
</feature>
<evidence type="ECO:0000256" key="4">
    <source>
        <dbReference type="ARBA" id="ARBA00023136"/>
    </source>
</evidence>
<dbReference type="PANTHER" id="PTHR23502">
    <property type="entry name" value="MAJOR FACILITATOR SUPERFAMILY"/>
    <property type="match status" value="1"/>
</dbReference>
<dbReference type="PROSITE" id="PS50850">
    <property type="entry name" value="MFS"/>
    <property type="match status" value="1"/>
</dbReference>
<protein>
    <recommendedName>
        <fullName evidence="7">Major facilitator superfamily (MFS) profile domain-containing protein</fullName>
    </recommendedName>
</protein>
<organism evidence="8 9">
    <name type="scientific">Neodothiora populina</name>
    <dbReference type="NCBI Taxonomy" id="2781224"/>
    <lineage>
        <taxon>Eukaryota</taxon>
        <taxon>Fungi</taxon>
        <taxon>Dikarya</taxon>
        <taxon>Ascomycota</taxon>
        <taxon>Pezizomycotina</taxon>
        <taxon>Dothideomycetes</taxon>
        <taxon>Dothideomycetidae</taxon>
        <taxon>Dothideales</taxon>
        <taxon>Dothioraceae</taxon>
        <taxon>Neodothiora</taxon>
    </lineage>
</organism>
<dbReference type="SUPFAM" id="SSF103473">
    <property type="entry name" value="MFS general substrate transporter"/>
    <property type="match status" value="1"/>
</dbReference>
<dbReference type="InterPro" id="IPR036259">
    <property type="entry name" value="MFS_trans_sf"/>
</dbReference>
<evidence type="ECO:0000256" key="5">
    <source>
        <dbReference type="SAM" id="MobiDB-lite"/>
    </source>
</evidence>
<dbReference type="Proteomes" id="UP001562354">
    <property type="component" value="Unassembled WGS sequence"/>
</dbReference>
<feature type="transmembrane region" description="Helical" evidence="6">
    <location>
        <begin position="492"/>
        <end position="513"/>
    </location>
</feature>
<keyword evidence="9" id="KW-1185">Reference proteome</keyword>
<keyword evidence="3 6" id="KW-1133">Transmembrane helix</keyword>
<dbReference type="RefSeq" id="XP_069196999.1">
    <property type="nucleotide sequence ID" value="XM_069344572.1"/>
</dbReference>
<dbReference type="InterPro" id="IPR011701">
    <property type="entry name" value="MFS"/>
</dbReference>
<accession>A0ABR3P3F9</accession>
<reference evidence="8 9" key="1">
    <citation type="submission" date="2024-07" db="EMBL/GenBank/DDBJ databases">
        <title>Draft sequence of the Neodothiora populina.</title>
        <authorList>
            <person name="Drown D.D."/>
            <person name="Schuette U.S."/>
            <person name="Buechlein A.B."/>
            <person name="Rusch D.R."/>
            <person name="Winton L.W."/>
            <person name="Adams G.A."/>
        </authorList>
    </citation>
    <scope>NUCLEOTIDE SEQUENCE [LARGE SCALE GENOMIC DNA]</scope>
    <source>
        <strain evidence="8 9">CPC 39397</strain>
    </source>
</reference>
<evidence type="ECO:0000313" key="8">
    <source>
        <dbReference type="EMBL" id="KAL1297317.1"/>
    </source>
</evidence>
<sequence>MNHPRGRVDSTEMSEGIEMKKVESPEAIAIERTQTATTEGRDSSPGLHDRKELKFEDGDNRKYTAFEWSSAKKWRVLIITAIIQCSMNFNASVYPNAIGAITKEFGVSVPAARTGQMGFLIAYAFGCELWAPWSEEIGRKPTLQSSLFLVNIFQIPAALAPNIGTMVAARTLGGLSSAGGSVTLGMVADMFQPHEHQYAVAHVVFASVGGALLGPIVGGFVGYYLAWRWLFWVQLAFGAFTQLLHLTCIPETRSDVLLDREARRRRNLPSDDEDYGPVIYGPNEIHGTLAVRMTWSKLSSIWFRPFKMLLTEPIVFALSLLSGFSDALIFTFLESFGLVFRQWKFNQWQVGLCFVPLLIGYIIAWLLYLPCFAADSKKRRRDGPESVSPERRLYLLMWLATLLPIGIFGFAWTSLGPAYGVHWIAPLIFATFIGVANWAIYFASIDYMVAAYGEFAASATGGNGFCRDLLAGIAAMYSTPLYELFPTHPLEYASTMLGCIAIAIVVPVFLIYFNGQKLREKSPFAKQQEQIIRQRTKTSDQNVQMEERV</sequence>
<evidence type="ECO:0000259" key="7">
    <source>
        <dbReference type="PROSITE" id="PS50850"/>
    </source>
</evidence>
<evidence type="ECO:0000256" key="6">
    <source>
        <dbReference type="SAM" id="Phobius"/>
    </source>
</evidence>
<feature type="region of interest" description="Disordered" evidence="5">
    <location>
        <begin position="529"/>
        <end position="549"/>
    </location>
</feature>
<evidence type="ECO:0000256" key="2">
    <source>
        <dbReference type="ARBA" id="ARBA00022692"/>
    </source>
</evidence>
<feature type="transmembrane region" description="Helical" evidence="6">
    <location>
        <begin position="199"/>
        <end position="223"/>
    </location>
</feature>
<comment type="subcellular location">
    <subcellularLocation>
        <location evidence="1">Membrane</location>
        <topology evidence="1">Multi-pass membrane protein</topology>
    </subcellularLocation>
</comment>
<name>A0ABR3P3F9_9PEZI</name>
<feature type="region of interest" description="Disordered" evidence="5">
    <location>
        <begin position="1"/>
        <end position="53"/>
    </location>
</feature>
<feature type="domain" description="Major facilitator superfamily (MFS) profile" evidence="7">
    <location>
        <begin position="76"/>
        <end position="519"/>
    </location>
</feature>
<comment type="caution">
    <text evidence="8">The sequence shown here is derived from an EMBL/GenBank/DDBJ whole genome shotgun (WGS) entry which is preliminary data.</text>
</comment>
<gene>
    <name evidence="8" type="ORF">AAFC00_004868</name>
</gene>
<feature type="transmembrane region" description="Helical" evidence="6">
    <location>
        <begin position="348"/>
        <end position="372"/>
    </location>
</feature>
<proteinExistence type="predicted"/>
<feature type="transmembrane region" description="Helical" evidence="6">
    <location>
        <begin position="393"/>
        <end position="415"/>
    </location>
</feature>
<dbReference type="EMBL" id="JBFMKM010000016">
    <property type="protein sequence ID" value="KAL1297317.1"/>
    <property type="molecule type" value="Genomic_DNA"/>
</dbReference>
<dbReference type="Gene3D" id="1.20.1250.20">
    <property type="entry name" value="MFS general substrate transporter like domains"/>
    <property type="match status" value="1"/>
</dbReference>